<dbReference type="SUPFAM" id="SSF116734">
    <property type="entry name" value="DNA methylase specificity domain"/>
    <property type="match status" value="1"/>
</dbReference>
<dbReference type="EMBL" id="ANKE01000512">
    <property type="protein sequence ID" value="EPC71958.1"/>
    <property type="molecule type" value="Genomic_DNA"/>
</dbReference>
<organism evidence="3 4">
    <name type="scientific">Lacticaseibacillus paracasei subsp. paracasei Lpp41</name>
    <dbReference type="NCBI Taxonomy" id="1256208"/>
    <lineage>
        <taxon>Bacteria</taxon>
        <taxon>Bacillati</taxon>
        <taxon>Bacillota</taxon>
        <taxon>Bacilli</taxon>
        <taxon>Lactobacillales</taxon>
        <taxon>Lactobacillaceae</taxon>
        <taxon>Lacticaseibacillus</taxon>
    </lineage>
</organism>
<evidence type="ECO:0000313" key="3">
    <source>
        <dbReference type="EMBL" id="EPC71958.1"/>
    </source>
</evidence>
<sequence>MSKDAKNVPALRFKGYSDAWEKRKFKDLVVRVNKTSDDSTIPSVEFEDIISKQGRLNKDVRLKINSKQGIYFEPQDVLFGKLRPYLQNWLFPSFYGRAVGDFWVLRANSSVLSEYLFVLI</sequence>
<keyword evidence="2" id="KW-0238">DNA-binding</keyword>
<dbReference type="AlphaFoldDB" id="A0A829H5S3"/>
<evidence type="ECO:0000256" key="2">
    <source>
        <dbReference type="ARBA" id="ARBA00023125"/>
    </source>
</evidence>
<gene>
    <name evidence="3" type="ORF">Lpp41_10586</name>
</gene>
<protein>
    <submittedName>
        <fullName evidence="3">Restriction modification system DNA specificity domain protein</fullName>
    </submittedName>
</protein>
<dbReference type="GO" id="GO:0003677">
    <property type="term" value="F:DNA binding"/>
    <property type="evidence" value="ECO:0007669"/>
    <property type="project" value="UniProtKB-KW"/>
</dbReference>
<reference evidence="3 4" key="1">
    <citation type="journal article" date="2013" name="PLoS ONE">
        <title>Lactobacillus paracasei comparative genomics: towards species pan-genome definition and exploitation of diversity.</title>
        <authorList>
            <person name="Smokvina T."/>
            <person name="Wels M."/>
            <person name="Polka J."/>
            <person name="Chervaux C."/>
            <person name="Brisse S."/>
            <person name="Boekhorst J."/>
            <person name="van Hylckama Vlieg J.E."/>
            <person name="Siezen R.J."/>
        </authorList>
    </citation>
    <scope>NUCLEOTIDE SEQUENCE [LARGE SCALE GENOMIC DNA]</scope>
    <source>
        <strain evidence="3 4">Lpp41</strain>
    </source>
</reference>
<evidence type="ECO:0000313" key="4">
    <source>
        <dbReference type="Proteomes" id="UP000014244"/>
    </source>
</evidence>
<dbReference type="InterPro" id="IPR044946">
    <property type="entry name" value="Restrct_endonuc_typeI_TRD_sf"/>
</dbReference>
<comment type="caution">
    <text evidence="3">The sequence shown here is derived from an EMBL/GenBank/DDBJ whole genome shotgun (WGS) entry which is preliminary data.</text>
</comment>
<dbReference type="GO" id="GO:0009307">
    <property type="term" value="P:DNA restriction-modification system"/>
    <property type="evidence" value="ECO:0007669"/>
    <property type="project" value="UniProtKB-KW"/>
</dbReference>
<dbReference type="Gene3D" id="3.90.220.20">
    <property type="entry name" value="DNA methylase specificity domains"/>
    <property type="match status" value="1"/>
</dbReference>
<accession>A0A829H5S3</accession>
<dbReference type="Proteomes" id="UP000014244">
    <property type="component" value="Unassembled WGS sequence"/>
</dbReference>
<evidence type="ECO:0000256" key="1">
    <source>
        <dbReference type="ARBA" id="ARBA00022747"/>
    </source>
</evidence>
<keyword evidence="1" id="KW-0680">Restriction system</keyword>
<name>A0A829H5S3_LACPA</name>
<proteinExistence type="predicted"/>